<dbReference type="Proteomes" id="UP000325315">
    <property type="component" value="Unassembled WGS sequence"/>
</dbReference>
<evidence type="ECO:0000313" key="1">
    <source>
        <dbReference type="EMBL" id="KAA3461878.1"/>
    </source>
</evidence>
<reference evidence="2" key="1">
    <citation type="journal article" date="2019" name="Plant Biotechnol. J.">
        <title>Genome sequencing of the Australian wild diploid species Gossypium australe highlights disease resistance and delayed gland morphogenesis.</title>
        <authorList>
            <person name="Cai Y."/>
            <person name="Cai X."/>
            <person name="Wang Q."/>
            <person name="Wang P."/>
            <person name="Zhang Y."/>
            <person name="Cai C."/>
            <person name="Xu Y."/>
            <person name="Wang K."/>
            <person name="Zhou Z."/>
            <person name="Wang C."/>
            <person name="Geng S."/>
            <person name="Li B."/>
            <person name="Dong Q."/>
            <person name="Hou Y."/>
            <person name="Wang H."/>
            <person name="Ai P."/>
            <person name="Liu Z."/>
            <person name="Yi F."/>
            <person name="Sun M."/>
            <person name="An G."/>
            <person name="Cheng J."/>
            <person name="Zhang Y."/>
            <person name="Shi Q."/>
            <person name="Xie Y."/>
            <person name="Shi X."/>
            <person name="Chang Y."/>
            <person name="Huang F."/>
            <person name="Chen Y."/>
            <person name="Hong S."/>
            <person name="Mi L."/>
            <person name="Sun Q."/>
            <person name="Zhang L."/>
            <person name="Zhou B."/>
            <person name="Peng R."/>
            <person name="Zhang X."/>
            <person name="Liu F."/>
        </authorList>
    </citation>
    <scope>NUCLEOTIDE SEQUENCE [LARGE SCALE GENOMIC DNA]</scope>
    <source>
        <strain evidence="2">cv. PA1801</strain>
    </source>
</reference>
<dbReference type="OrthoDB" id="10638994at2759"/>
<proteinExistence type="predicted"/>
<organism evidence="1 2">
    <name type="scientific">Gossypium australe</name>
    <dbReference type="NCBI Taxonomy" id="47621"/>
    <lineage>
        <taxon>Eukaryota</taxon>
        <taxon>Viridiplantae</taxon>
        <taxon>Streptophyta</taxon>
        <taxon>Embryophyta</taxon>
        <taxon>Tracheophyta</taxon>
        <taxon>Spermatophyta</taxon>
        <taxon>Magnoliopsida</taxon>
        <taxon>eudicotyledons</taxon>
        <taxon>Gunneridae</taxon>
        <taxon>Pentapetalae</taxon>
        <taxon>rosids</taxon>
        <taxon>malvids</taxon>
        <taxon>Malvales</taxon>
        <taxon>Malvaceae</taxon>
        <taxon>Malvoideae</taxon>
        <taxon>Gossypium</taxon>
    </lineage>
</organism>
<name>A0A5B6UX49_9ROSI</name>
<protein>
    <submittedName>
        <fullName evidence="1">CCHC-type integrase</fullName>
    </submittedName>
</protein>
<gene>
    <name evidence="1" type="ORF">EPI10_028414</name>
</gene>
<dbReference type="EMBL" id="SMMG02000009">
    <property type="protein sequence ID" value="KAA3461878.1"/>
    <property type="molecule type" value="Genomic_DNA"/>
</dbReference>
<comment type="caution">
    <text evidence="1">The sequence shown here is derived from an EMBL/GenBank/DDBJ whole genome shotgun (WGS) entry which is preliminary data.</text>
</comment>
<dbReference type="AlphaFoldDB" id="A0A5B6UX49"/>
<keyword evidence="2" id="KW-1185">Reference proteome</keyword>
<accession>A0A5B6UX49</accession>
<sequence length="77" mass="8725">MRADARKESSSLCFQTTKVYHLHRLQKSQVPTFTVGVESTAKEMDRVAKDYDSVIEYHPGKANVVVDALSRKLKSKL</sequence>
<evidence type="ECO:0000313" key="2">
    <source>
        <dbReference type="Proteomes" id="UP000325315"/>
    </source>
</evidence>